<evidence type="ECO:0000256" key="2">
    <source>
        <dbReference type="ARBA" id="ARBA00023295"/>
    </source>
</evidence>
<dbReference type="SUPFAM" id="SSF53590">
    <property type="entry name" value="Nucleoside hydrolase"/>
    <property type="match status" value="1"/>
</dbReference>
<dbReference type="Proteomes" id="UP001378188">
    <property type="component" value="Unassembled WGS sequence"/>
</dbReference>
<evidence type="ECO:0000313" key="4">
    <source>
        <dbReference type="EMBL" id="MEJ8570622.1"/>
    </source>
</evidence>
<protein>
    <submittedName>
        <fullName evidence="4">Nucleoside hydrolase</fullName>
    </submittedName>
</protein>
<evidence type="ECO:0000256" key="1">
    <source>
        <dbReference type="ARBA" id="ARBA00022801"/>
    </source>
</evidence>
<dbReference type="PROSITE" id="PS01247">
    <property type="entry name" value="IUNH"/>
    <property type="match status" value="1"/>
</dbReference>
<dbReference type="Pfam" id="PF01156">
    <property type="entry name" value="IU_nuc_hydro"/>
    <property type="match status" value="1"/>
</dbReference>
<dbReference type="RefSeq" id="WP_340328370.1">
    <property type="nucleotide sequence ID" value="NZ_JAZHOF010000002.1"/>
</dbReference>
<organism evidence="4 5">
    <name type="scientific">Microbaculum marinum</name>
    <dbReference type="NCBI Taxonomy" id="1764581"/>
    <lineage>
        <taxon>Bacteria</taxon>
        <taxon>Pseudomonadati</taxon>
        <taxon>Pseudomonadota</taxon>
        <taxon>Alphaproteobacteria</taxon>
        <taxon>Hyphomicrobiales</taxon>
        <taxon>Tepidamorphaceae</taxon>
        <taxon>Microbaculum</taxon>
    </lineage>
</organism>
<dbReference type="Gene3D" id="3.90.245.10">
    <property type="entry name" value="Ribonucleoside hydrolase-like"/>
    <property type="match status" value="1"/>
</dbReference>
<dbReference type="PANTHER" id="PTHR12304">
    <property type="entry name" value="INOSINE-URIDINE PREFERRING NUCLEOSIDE HYDROLASE"/>
    <property type="match status" value="1"/>
</dbReference>
<name>A0AAW9RK93_9HYPH</name>
<evidence type="ECO:0000259" key="3">
    <source>
        <dbReference type="Pfam" id="PF01156"/>
    </source>
</evidence>
<keyword evidence="1 4" id="KW-0378">Hydrolase</keyword>
<dbReference type="InterPro" id="IPR001910">
    <property type="entry name" value="Inosine/uridine_hydrolase_dom"/>
</dbReference>
<accession>A0AAW9RK93</accession>
<dbReference type="GO" id="GO:0005829">
    <property type="term" value="C:cytosol"/>
    <property type="evidence" value="ECO:0007669"/>
    <property type="project" value="TreeGrafter"/>
</dbReference>
<dbReference type="GO" id="GO:0008477">
    <property type="term" value="F:purine nucleosidase activity"/>
    <property type="evidence" value="ECO:0007669"/>
    <property type="project" value="TreeGrafter"/>
</dbReference>
<evidence type="ECO:0000313" key="5">
    <source>
        <dbReference type="Proteomes" id="UP001378188"/>
    </source>
</evidence>
<feature type="domain" description="Inosine/uridine-preferring nucleoside hydrolase" evidence="3">
    <location>
        <begin position="6"/>
        <end position="286"/>
    </location>
</feature>
<dbReference type="InterPro" id="IPR015910">
    <property type="entry name" value="I/U_nuclsd_hydro_CS"/>
</dbReference>
<reference evidence="4 5" key="1">
    <citation type="submission" date="2024-02" db="EMBL/GenBank/DDBJ databases">
        <title>Genome analysis and characterization of Microbaculum marinisediminis sp. nov., isolated from marine sediment.</title>
        <authorList>
            <person name="Du Z.-J."/>
            <person name="Ye Y.-Q."/>
            <person name="Zhang Z.-R."/>
            <person name="Yuan S.-M."/>
            <person name="Zhang X.-Y."/>
        </authorList>
    </citation>
    <scope>NUCLEOTIDE SEQUENCE [LARGE SCALE GENOMIC DNA]</scope>
    <source>
        <strain evidence="4 5">SDUM1044001</strain>
    </source>
</reference>
<keyword evidence="2" id="KW-0326">Glycosidase</keyword>
<dbReference type="GO" id="GO:0045437">
    <property type="term" value="F:uridine nucleosidase activity"/>
    <property type="evidence" value="ECO:0007669"/>
    <property type="project" value="UniProtKB-ARBA"/>
</dbReference>
<keyword evidence="5" id="KW-1185">Reference proteome</keyword>
<dbReference type="CDD" id="cd02651">
    <property type="entry name" value="nuc_hydro_IU_UC_XIUA"/>
    <property type="match status" value="1"/>
</dbReference>
<dbReference type="AlphaFoldDB" id="A0AAW9RK93"/>
<dbReference type="PANTHER" id="PTHR12304:SF4">
    <property type="entry name" value="URIDINE NUCLEOSIDASE"/>
    <property type="match status" value="1"/>
</dbReference>
<sequence>MAPRPLIIDADPGKDDAVAILLALASPEELDVVMLGAAAGNVGLDHTTANLLRLRELAGRTDIPVHAGCPRPIMRTLATVPHIHGADGLGGAELPPPAGAVSEPHAVAALIEAVRASPVPVTIAGIAPLTNIAVALVMAPDIVGQIREIAVMGGSFSGGNITPHATFNVFNDPHAADIVFRCGAPVTMIGLDVTRNTMPTREWCEQLRATGTPFAKVVADLWREPTAFMNDACVIAHLIAPDLLRCEPHRIAIETDACEEIGRTTSVAGEPNAAVATGIDREGFFELLMDRLARP</sequence>
<dbReference type="InterPro" id="IPR023186">
    <property type="entry name" value="IUNH"/>
</dbReference>
<dbReference type="GO" id="GO:0006152">
    <property type="term" value="P:purine nucleoside catabolic process"/>
    <property type="evidence" value="ECO:0007669"/>
    <property type="project" value="TreeGrafter"/>
</dbReference>
<comment type="caution">
    <text evidence="4">The sequence shown here is derived from an EMBL/GenBank/DDBJ whole genome shotgun (WGS) entry which is preliminary data.</text>
</comment>
<gene>
    <name evidence="4" type="ORF">V3328_04010</name>
</gene>
<dbReference type="EMBL" id="JAZHOF010000002">
    <property type="protein sequence ID" value="MEJ8570622.1"/>
    <property type="molecule type" value="Genomic_DNA"/>
</dbReference>
<proteinExistence type="predicted"/>
<dbReference type="InterPro" id="IPR036452">
    <property type="entry name" value="Ribo_hydro-like"/>
</dbReference>